<evidence type="ECO:0000256" key="1">
    <source>
        <dbReference type="SAM" id="MobiDB-lite"/>
    </source>
</evidence>
<evidence type="ECO:0000313" key="3">
    <source>
        <dbReference type="Proteomes" id="UP001595850"/>
    </source>
</evidence>
<sequence>MRTYFDPEEAEEFEAAKDLLVRRCAAWAGEHGLEADELVLSAALDARHVSVDGRLGHWTPQEVRRVLLEWIPRQVTAVPGELDTAPRSLLALLRYLDASGLRDPRGATAAELERAVTEAAADYPAAMADPTRWGIAKFWAMTALERGVDLTDGKALTRFQRDLDAGRVDYDEQVLDGLVERQMTEPGPGQERAFVQLPVRLPPEAELTAAASGSAVLRRLAALADWAGADGRALTAAGNLRLQDARELAELLGTGEQHLKVRTAAEMTELDMLLTWAKKARLVRVAKGRLVRVAKAAPLLRDPLALWRRAFEVFPDLGEALCAPPEGWAPVSLLAVDFDELLPDALNSVYGLPHPMPTSRLAETMWYACTEYLWDLSGEDDPRRKSLRGRFDRDVERAFAVLAELGAVELSHGVADEMFSADLLALRAVERRPSPEASNSSRSSARRTCRSRRRRASGSSPASPSPAPWYG</sequence>
<dbReference type="RefSeq" id="WP_377292685.1">
    <property type="nucleotide sequence ID" value="NZ_JBHSBM010000040.1"/>
</dbReference>
<comment type="caution">
    <text evidence="2">The sequence shown here is derived from an EMBL/GenBank/DDBJ whole genome shotgun (WGS) entry which is preliminary data.</text>
</comment>
<reference evidence="3" key="1">
    <citation type="journal article" date="2019" name="Int. J. Syst. Evol. Microbiol.">
        <title>The Global Catalogue of Microorganisms (GCM) 10K type strain sequencing project: providing services to taxonomists for standard genome sequencing and annotation.</title>
        <authorList>
            <consortium name="The Broad Institute Genomics Platform"/>
            <consortium name="The Broad Institute Genome Sequencing Center for Infectious Disease"/>
            <person name="Wu L."/>
            <person name="Ma J."/>
        </authorList>
    </citation>
    <scope>NUCLEOTIDE SEQUENCE [LARGE SCALE GENOMIC DNA]</scope>
    <source>
        <strain evidence="3">TBRC 4489</strain>
    </source>
</reference>
<feature type="region of interest" description="Disordered" evidence="1">
    <location>
        <begin position="430"/>
        <end position="471"/>
    </location>
</feature>
<accession>A0ABV8IDP2</accession>
<name>A0ABV8IDP2_9ACTN</name>
<proteinExistence type="predicted"/>
<organism evidence="2 3">
    <name type="scientific">Planomonospora corallina</name>
    <dbReference type="NCBI Taxonomy" id="1806052"/>
    <lineage>
        <taxon>Bacteria</taxon>
        <taxon>Bacillati</taxon>
        <taxon>Actinomycetota</taxon>
        <taxon>Actinomycetes</taxon>
        <taxon>Streptosporangiales</taxon>
        <taxon>Streptosporangiaceae</taxon>
        <taxon>Planomonospora</taxon>
    </lineage>
</organism>
<keyword evidence="3" id="KW-1185">Reference proteome</keyword>
<dbReference type="EMBL" id="JBHSBM010000040">
    <property type="protein sequence ID" value="MFC4061985.1"/>
    <property type="molecule type" value="Genomic_DNA"/>
</dbReference>
<feature type="compositionally biased region" description="Basic residues" evidence="1">
    <location>
        <begin position="444"/>
        <end position="456"/>
    </location>
</feature>
<dbReference type="Proteomes" id="UP001595850">
    <property type="component" value="Unassembled WGS sequence"/>
</dbReference>
<protein>
    <submittedName>
        <fullName evidence="2">Uncharacterized protein</fullName>
    </submittedName>
</protein>
<evidence type="ECO:0000313" key="2">
    <source>
        <dbReference type="EMBL" id="MFC4061985.1"/>
    </source>
</evidence>
<gene>
    <name evidence="2" type="ORF">ACFOWE_27095</name>
</gene>